<dbReference type="Proteomes" id="UP000319732">
    <property type="component" value="Unassembled WGS sequence"/>
</dbReference>
<organism evidence="3 4">
    <name type="scientific">Exilibacterium tricleocarpae</name>
    <dbReference type="NCBI Taxonomy" id="2591008"/>
    <lineage>
        <taxon>Bacteria</taxon>
        <taxon>Pseudomonadati</taxon>
        <taxon>Pseudomonadota</taxon>
        <taxon>Gammaproteobacteria</taxon>
        <taxon>Cellvibrionales</taxon>
        <taxon>Cellvibrionaceae</taxon>
        <taxon>Exilibacterium</taxon>
    </lineage>
</organism>
<sequence length="130" mass="15118">MPISLRLKQLAVIPLLAVLSTAMAWADVPPPKPDLSPLYEQWQLDESTIAELEAYFQQMREARESLREQDFASRQERRDAMRALRDTHRANLETILDEDQLQDLKAYMRQFGHRRGGHKKQRSESGEIEG</sequence>
<proteinExistence type="predicted"/>
<gene>
    <name evidence="3" type="ORF">FKG94_18520</name>
</gene>
<evidence type="ECO:0000313" key="3">
    <source>
        <dbReference type="EMBL" id="TQV72684.1"/>
    </source>
</evidence>
<feature type="compositionally biased region" description="Basic residues" evidence="1">
    <location>
        <begin position="111"/>
        <end position="121"/>
    </location>
</feature>
<evidence type="ECO:0000313" key="4">
    <source>
        <dbReference type="Proteomes" id="UP000319732"/>
    </source>
</evidence>
<name>A0A545T640_9GAMM</name>
<evidence type="ECO:0008006" key="5">
    <source>
        <dbReference type="Google" id="ProtNLM"/>
    </source>
</evidence>
<evidence type="ECO:0000256" key="1">
    <source>
        <dbReference type="SAM" id="MobiDB-lite"/>
    </source>
</evidence>
<dbReference type="RefSeq" id="WP_142928414.1">
    <property type="nucleotide sequence ID" value="NZ_ML660098.1"/>
</dbReference>
<keyword evidence="4" id="KW-1185">Reference proteome</keyword>
<feature type="region of interest" description="Disordered" evidence="1">
    <location>
        <begin position="109"/>
        <end position="130"/>
    </location>
</feature>
<feature type="chain" id="PRO_5022198332" description="Periplasmic heavy metal sensor" evidence="2">
    <location>
        <begin position="27"/>
        <end position="130"/>
    </location>
</feature>
<keyword evidence="2" id="KW-0732">Signal</keyword>
<dbReference type="OrthoDB" id="6169202at2"/>
<protein>
    <recommendedName>
        <fullName evidence="5">Periplasmic heavy metal sensor</fullName>
    </recommendedName>
</protein>
<dbReference type="EMBL" id="VHSG01000019">
    <property type="protein sequence ID" value="TQV72684.1"/>
    <property type="molecule type" value="Genomic_DNA"/>
</dbReference>
<accession>A0A545T640</accession>
<feature type="signal peptide" evidence="2">
    <location>
        <begin position="1"/>
        <end position="26"/>
    </location>
</feature>
<comment type="caution">
    <text evidence="3">The sequence shown here is derived from an EMBL/GenBank/DDBJ whole genome shotgun (WGS) entry which is preliminary data.</text>
</comment>
<dbReference type="AlphaFoldDB" id="A0A545T640"/>
<evidence type="ECO:0000256" key="2">
    <source>
        <dbReference type="SAM" id="SignalP"/>
    </source>
</evidence>
<reference evidence="3 4" key="1">
    <citation type="submission" date="2019-06" db="EMBL/GenBank/DDBJ databases">
        <title>Whole genome sequence for Cellvibrionaceae sp. R142.</title>
        <authorList>
            <person name="Wang G."/>
        </authorList>
    </citation>
    <scope>NUCLEOTIDE SEQUENCE [LARGE SCALE GENOMIC DNA]</scope>
    <source>
        <strain evidence="3 4">R142</strain>
    </source>
</reference>